<keyword evidence="4" id="KW-0804">Transcription</keyword>
<dbReference type="HOGENOM" id="CLU_013987_1_1_1"/>
<sequence>MAKPRARKTCTECSLRRQQCDRQLPCGRCVKRGIPDKCQLYWEGGRYDPAKHRAYPSKQRQLRPTPPVNRTRGNRADQSPGCGLLPGLAGPGAATSSEAAEVGQLARSNVPCPRYVFTPYEQARLRKSTTAEVAGGNGINLSIFSSTASASGSGAYATAAAHEAFLQMLLPSLDHIWKLVDYHEVYLLWYHCCYHGPTFRSELESVIAEQEDKTTLNVSRLHLRWLALLFSIMAGSLTCTSDRRLREWGFSKSEAVKLSMQWYKAAISSLNHGEWTSDHDMYSVQAVTTLTMSAHSLGRSAELSVLLGAATKIAQSLGLDRLDYKPALDDIDENSSKAQQDRVLRRELGRKLWSQLCVQDWMSLPFAGSHNIDPSHFTTTRPSSRNHLTMEPFPTTFPTYISYGNYLFDIAKLVVQHRKAMLQSTTPFTKYQHVLHYDTQMRDLATKGMPRYFHVVEPVDALWPEWVHWARSSLTVCFAHKIIMIHRAYIRQSFTNPVYSRTRITCTAAAKTILNEAKKAKDLDGPIIWIDKGFCVVAAIILCLDIFHRSESDPELATHKDLVLECIEQLRMFESSVIAVRGANLLTEILAERGHASFSPGLRPQSIDSSKSWLSVLTTPTPDESAPGLPGLESKSKSSAELFPPQTGFSNEFLFENLLGHNTTTRSGE</sequence>
<dbReference type="PANTHER" id="PTHR31001:SF76">
    <property type="entry name" value="ZN(2)-C6 FUNGAL-TYPE DOMAIN-CONTAINING PROTEIN"/>
    <property type="match status" value="1"/>
</dbReference>
<dbReference type="GO" id="GO:0008270">
    <property type="term" value="F:zinc ion binding"/>
    <property type="evidence" value="ECO:0007669"/>
    <property type="project" value="InterPro"/>
</dbReference>
<reference evidence="8 9" key="1">
    <citation type="submission" date="2013-03" db="EMBL/GenBank/DDBJ databases">
        <title>The Genome Sequence of Capronia epimyces CBS 606.96.</title>
        <authorList>
            <consortium name="The Broad Institute Genomics Platform"/>
            <person name="Cuomo C."/>
            <person name="de Hoog S."/>
            <person name="Gorbushina A."/>
            <person name="Walker B."/>
            <person name="Young S.K."/>
            <person name="Zeng Q."/>
            <person name="Gargeya S."/>
            <person name="Fitzgerald M."/>
            <person name="Haas B."/>
            <person name="Abouelleil A."/>
            <person name="Allen A.W."/>
            <person name="Alvarado L."/>
            <person name="Arachchi H.M."/>
            <person name="Berlin A.M."/>
            <person name="Chapman S.B."/>
            <person name="Gainer-Dewar J."/>
            <person name="Goldberg J."/>
            <person name="Griggs A."/>
            <person name="Gujja S."/>
            <person name="Hansen M."/>
            <person name="Howarth C."/>
            <person name="Imamovic A."/>
            <person name="Ireland A."/>
            <person name="Larimer J."/>
            <person name="McCowan C."/>
            <person name="Murphy C."/>
            <person name="Pearson M."/>
            <person name="Poon T.W."/>
            <person name="Priest M."/>
            <person name="Roberts A."/>
            <person name="Saif S."/>
            <person name="Shea T."/>
            <person name="Sisk P."/>
            <person name="Sykes S."/>
            <person name="Wortman J."/>
            <person name="Nusbaum C."/>
            <person name="Birren B."/>
        </authorList>
    </citation>
    <scope>NUCLEOTIDE SEQUENCE [LARGE SCALE GENOMIC DNA]</scope>
    <source>
        <strain evidence="8 9">CBS 606.96</strain>
    </source>
</reference>
<evidence type="ECO:0000256" key="4">
    <source>
        <dbReference type="ARBA" id="ARBA00023163"/>
    </source>
</evidence>
<evidence type="ECO:0000259" key="7">
    <source>
        <dbReference type="PROSITE" id="PS50048"/>
    </source>
</evidence>
<evidence type="ECO:0000256" key="2">
    <source>
        <dbReference type="ARBA" id="ARBA00023015"/>
    </source>
</evidence>
<dbReference type="PROSITE" id="PS00463">
    <property type="entry name" value="ZN2_CY6_FUNGAL_1"/>
    <property type="match status" value="1"/>
</dbReference>
<dbReference type="InterPro" id="IPR036864">
    <property type="entry name" value="Zn2-C6_fun-type_DNA-bd_sf"/>
</dbReference>
<feature type="region of interest" description="Disordered" evidence="6">
    <location>
        <begin position="620"/>
        <end position="645"/>
    </location>
</feature>
<dbReference type="Gene3D" id="4.10.240.10">
    <property type="entry name" value="Zn(2)-C6 fungal-type DNA-binding domain"/>
    <property type="match status" value="1"/>
</dbReference>
<name>W9YF21_9EURO</name>
<dbReference type="AlphaFoldDB" id="W9YF21"/>
<keyword evidence="3" id="KW-0238">DNA-binding</keyword>
<comment type="subcellular location">
    <subcellularLocation>
        <location evidence="1">Nucleus</location>
    </subcellularLocation>
</comment>
<organism evidence="8 9">
    <name type="scientific">Capronia epimyces CBS 606.96</name>
    <dbReference type="NCBI Taxonomy" id="1182542"/>
    <lineage>
        <taxon>Eukaryota</taxon>
        <taxon>Fungi</taxon>
        <taxon>Dikarya</taxon>
        <taxon>Ascomycota</taxon>
        <taxon>Pezizomycotina</taxon>
        <taxon>Eurotiomycetes</taxon>
        <taxon>Chaetothyriomycetidae</taxon>
        <taxon>Chaetothyriales</taxon>
        <taxon>Herpotrichiellaceae</taxon>
        <taxon>Capronia</taxon>
    </lineage>
</organism>
<dbReference type="CDD" id="cd12148">
    <property type="entry name" value="fungal_TF_MHR"/>
    <property type="match status" value="1"/>
</dbReference>
<dbReference type="RefSeq" id="XP_007728362.1">
    <property type="nucleotide sequence ID" value="XM_007730172.1"/>
</dbReference>
<dbReference type="PROSITE" id="PS50048">
    <property type="entry name" value="ZN2_CY6_FUNGAL_2"/>
    <property type="match status" value="1"/>
</dbReference>
<dbReference type="GeneID" id="19164162"/>
<dbReference type="GO" id="GO:0000981">
    <property type="term" value="F:DNA-binding transcription factor activity, RNA polymerase II-specific"/>
    <property type="evidence" value="ECO:0007669"/>
    <property type="project" value="InterPro"/>
</dbReference>
<keyword evidence="5" id="KW-0539">Nucleus</keyword>
<dbReference type="OrthoDB" id="410267at2759"/>
<feature type="region of interest" description="Disordered" evidence="6">
    <location>
        <begin position="51"/>
        <end position="82"/>
    </location>
</feature>
<feature type="domain" description="Zn(2)-C6 fungal-type" evidence="7">
    <location>
        <begin position="9"/>
        <end position="40"/>
    </location>
</feature>
<evidence type="ECO:0000256" key="6">
    <source>
        <dbReference type="SAM" id="MobiDB-lite"/>
    </source>
</evidence>
<dbReference type="SMART" id="SM00066">
    <property type="entry name" value="GAL4"/>
    <property type="match status" value="1"/>
</dbReference>
<evidence type="ECO:0000313" key="8">
    <source>
        <dbReference type="EMBL" id="EXJ91472.1"/>
    </source>
</evidence>
<dbReference type="Pfam" id="PF00172">
    <property type="entry name" value="Zn_clus"/>
    <property type="match status" value="1"/>
</dbReference>
<dbReference type="CDD" id="cd00067">
    <property type="entry name" value="GAL4"/>
    <property type="match status" value="1"/>
</dbReference>
<comment type="caution">
    <text evidence="8">The sequence shown here is derived from an EMBL/GenBank/DDBJ whole genome shotgun (WGS) entry which is preliminary data.</text>
</comment>
<dbReference type="InterPro" id="IPR001138">
    <property type="entry name" value="Zn2Cys6_DnaBD"/>
</dbReference>
<dbReference type="STRING" id="1182542.W9YF21"/>
<evidence type="ECO:0000256" key="3">
    <source>
        <dbReference type="ARBA" id="ARBA00023125"/>
    </source>
</evidence>
<dbReference type="GO" id="GO:0003677">
    <property type="term" value="F:DNA binding"/>
    <property type="evidence" value="ECO:0007669"/>
    <property type="project" value="UniProtKB-KW"/>
</dbReference>
<gene>
    <name evidence="8" type="ORF">A1O3_00020</name>
</gene>
<dbReference type="eggNOG" id="ENOG502RZ6Z">
    <property type="taxonomic scope" value="Eukaryota"/>
</dbReference>
<protein>
    <recommendedName>
        <fullName evidence="7">Zn(2)-C6 fungal-type domain-containing protein</fullName>
    </recommendedName>
</protein>
<proteinExistence type="predicted"/>
<dbReference type="PANTHER" id="PTHR31001">
    <property type="entry name" value="UNCHARACTERIZED TRANSCRIPTIONAL REGULATORY PROTEIN"/>
    <property type="match status" value="1"/>
</dbReference>
<dbReference type="EMBL" id="AMGY01000001">
    <property type="protein sequence ID" value="EXJ91472.1"/>
    <property type="molecule type" value="Genomic_DNA"/>
</dbReference>
<keyword evidence="9" id="KW-1185">Reference proteome</keyword>
<dbReference type="InterPro" id="IPR050613">
    <property type="entry name" value="Sec_Metabolite_Reg"/>
</dbReference>
<keyword evidence="2" id="KW-0805">Transcription regulation</keyword>
<evidence type="ECO:0000256" key="1">
    <source>
        <dbReference type="ARBA" id="ARBA00004123"/>
    </source>
</evidence>
<evidence type="ECO:0000256" key="5">
    <source>
        <dbReference type="ARBA" id="ARBA00023242"/>
    </source>
</evidence>
<dbReference type="SUPFAM" id="SSF57701">
    <property type="entry name" value="Zn2/Cys6 DNA-binding domain"/>
    <property type="match status" value="1"/>
</dbReference>
<evidence type="ECO:0000313" key="9">
    <source>
        <dbReference type="Proteomes" id="UP000019478"/>
    </source>
</evidence>
<dbReference type="Proteomes" id="UP000019478">
    <property type="component" value="Unassembled WGS sequence"/>
</dbReference>
<accession>W9YF21</accession>
<dbReference type="GO" id="GO:0005634">
    <property type="term" value="C:nucleus"/>
    <property type="evidence" value="ECO:0007669"/>
    <property type="project" value="UniProtKB-SubCell"/>
</dbReference>